<reference evidence="2" key="1">
    <citation type="journal article" date="2022" name="Mol. Ecol. Resour.">
        <title>The genomes of chicory, endive, great burdock and yacon provide insights into Asteraceae palaeo-polyploidization history and plant inulin production.</title>
        <authorList>
            <person name="Fan W."/>
            <person name="Wang S."/>
            <person name="Wang H."/>
            <person name="Wang A."/>
            <person name="Jiang F."/>
            <person name="Liu H."/>
            <person name="Zhao H."/>
            <person name="Xu D."/>
            <person name="Zhang Y."/>
        </authorList>
    </citation>
    <scope>NUCLEOTIDE SEQUENCE [LARGE SCALE GENOMIC DNA]</scope>
    <source>
        <strain evidence="2">cv. Yunnan</strain>
    </source>
</reference>
<organism evidence="1 2">
    <name type="scientific">Smallanthus sonchifolius</name>
    <dbReference type="NCBI Taxonomy" id="185202"/>
    <lineage>
        <taxon>Eukaryota</taxon>
        <taxon>Viridiplantae</taxon>
        <taxon>Streptophyta</taxon>
        <taxon>Embryophyta</taxon>
        <taxon>Tracheophyta</taxon>
        <taxon>Spermatophyta</taxon>
        <taxon>Magnoliopsida</taxon>
        <taxon>eudicotyledons</taxon>
        <taxon>Gunneridae</taxon>
        <taxon>Pentapetalae</taxon>
        <taxon>asterids</taxon>
        <taxon>campanulids</taxon>
        <taxon>Asterales</taxon>
        <taxon>Asteraceae</taxon>
        <taxon>Asteroideae</taxon>
        <taxon>Heliantheae alliance</taxon>
        <taxon>Millerieae</taxon>
        <taxon>Smallanthus</taxon>
    </lineage>
</organism>
<evidence type="ECO:0000313" key="1">
    <source>
        <dbReference type="EMBL" id="KAI3693720.1"/>
    </source>
</evidence>
<sequence length="129" mass="14525">MSRRLFSNSTNPNPKGSHKAFLVDTLDLVKSLESQGVAPNKAGAISVAIVEVISKSLETVSDKFVSTAEMDKNVKLQQTYMSAFKCELEASQERHFIKLKDENHNLQTYLEKMHTSLTDKIDHVIRLTM</sequence>
<proteinExistence type="predicted"/>
<dbReference type="EMBL" id="CM042043">
    <property type="protein sequence ID" value="KAI3693720.1"/>
    <property type="molecule type" value="Genomic_DNA"/>
</dbReference>
<reference evidence="1 2" key="2">
    <citation type="journal article" date="2022" name="Mol. Ecol. Resour.">
        <title>The genomes of chicory, endive, great burdock and yacon provide insights into Asteraceae paleo-polyploidization history and plant inulin production.</title>
        <authorList>
            <person name="Fan W."/>
            <person name="Wang S."/>
            <person name="Wang H."/>
            <person name="Wang A."/>
            <person name="Jiang F."/>
            <person name="Liu H."/>
            <person name="Zhao H."/>
            <person name="Xu D."/>
            <person name="Zhang Y."/>
        </authorList>
    </citation>
    <scope>NUCLEOTIDE SEQUENCE [LARGE SCALE GENOMIC DNA]</scope>
    <source>
        <strain evidence="2">cv. Yunnan</strain>
        <tissue evidence="1">Leaves</tissue>
    </source>
</reference>
<protein>
    <submittedName>
        <fullName evidence="1">Uncharacterized protein</fullName>
    </submittedName>
</protein>
<accession>A0ACB8Z8W3</accession>
<comment type="caution">
    <text evidence="1">The sequence shown here is derived from an EMBL/GenBank/DDBJ whole genome shotgun (WGS) entry which is preliminary data.</text>
</comment>
<evidence type="ECO:0000313" key="2">
    <source>
        <dbReference type="Proteomes" id="UP001056120"/>
    </source>
</evidence>
<keyword evidence="2" id="KW-1185">Reference proteome</keyword>
<name>A0ACB8Z8W3_9ASTR</name>
<gene>
    <name evidence="1" type="ORF">L1987_76671</name>
</gene>
<dbReference type="Proteomes" id="UP001056120">
    <property type="component" value="Linkage Group LG26"/>
</dbReference>